<feature type="domain" description="MobA/MobL protein" evidence="5">
    <location>
        <begin position="17"/>
        <end position="223"/>
    </location>
</feature>
<gene>
    <name evidence="7" type="ORF">JJB74_32695</name>
</gene>
<feature type="region of interest" description="Disordered" evidence="4">
    <location>
        <begin position="402"/>
        <end position="442"/>
    </location>
</feature>
<keyword evidence="2" id="KW-0184">Conjugation</keyword>
<feature type="coiled-coil region" evidence="3">
    <location>
        <begin position="248"/>
        <end position="275"/>
    </location>
</feature>
<evidence type="ECO:0000256" key="3">
    <source>
        <dbReference type="SAM" id="Coils"/>
    </source>
</evidence>
<dbReference type="Gene3D" id="3.30.930.30">
    <property type="match status" value="1"/>
</dbReference>
<dbReference type="Proteomes" id="UP000622890">
    <property type="component" value="Unassembled WGS sequence"/>
</dbReference>
<keyword evidence="8" id="KW-1185">Reference proteome</keyword>
<proteinExistence type="inferred from homology"/>
<feature type="compositionally biased region" description="Basic and acidic residues" evidence="4">
    <location>
        <begin position="200"/>
        <end position="211"/>
    </location>
</feature>
<dbReference type="EMBL" id="JAEPBG010000054">
    <property type="protein sequence ID" value="MBK4739364.1"/>
    <property type="molecule type" value="Genomic_DNA"/>
</dbReference>
<dbReference type="Pfam" id="PF18821">
    <property type="entry name" value="LPD7"/>
    <property type="match status" value="1"/>
</dbReference>
<dbReference type="AlphaFoldDB" id="A0A934T3V2"/>
<accession>A0A934T3V2</accession>
<dbReference type="InterPro" id="IPR040677">
    <property type="entry name" value="LPD7"/>
</dbReference>
<reference evidence="7" key="1">
    <citation type="submission" date="2021-01" db="EMBL/GenBank/DDBJ databases">
        <title>Genome sequence of strain Noviherbaspirillum sp. DKR-6.</title>
        <authorList>
            <person name="Chaudhary D.K."/>
        </authorList>
    </citation>
    <scope>NUCLEOTIDE SEQUENCE</scope>
    <source>
        <strain evidence="7">DKR-6</strain>
    </source>
</reference>
<organism evidence="7 8">
    <name type="scientific">Noviherbaspirillum pedocola</name>
    <dbReference type="NCBI Taxonomy" id="2801341"/>
    <lineage>
        <taxon>Bacteria</taxon>
        <taxon>Pseudomonadati</taxon>
        <taxon>Pseudomonadota</taxon>
        <taxon>Betaproteobacteria</taxon>
        <taxon>Burkholderiales</taxon>
        <taxon>Oxalobacteraceae</taxon>
        <taxon>Noviherbaspirillum</taxon>
    </lineage>
</organism>
<name>A0A934T3V2_9BURK</name>
<evidence type="ECO:0000256" key="2">
    <source>
        <dbReference type="ARBA" id="ARBA00022971"/>
    </source>
</evidence>
<evidence type="ECO:0000259" key="5">
    <source>
        <dbReference type="Pfam" id="PF03389"/>
    </source>
</evidence>
<comment type="similarity">
    <text evidence="1">Belongs to the MobA/MobL family.</text>
</comment>
<dbReference type="Pfam" id="PF03389">
    <property type="entry name" value="MobA_MobL"/>
    <property type="match status" value="1"/>
</dbReference>
<feature type="compositionally biased region" description="Basic and acidic residues" evidence="4">
    <location>
        <begin position="402"/>
        <end position="419"/>
    </location>
</feature>
<feature type="region of interest" description="Disordered" evidence="4">
    <location>
        <begin position="200"/>
        <end position="244"/>
    </location>
</feature>
<comment type="caution">
    <text evidence="7">The sequence shown here is derived from an EMBL/GenBank/DDBJ whole genome shotgun (WGS) entry which is preliminary data.</text>
</comment>
<evidence type="ECO:0000256" key="1">
    <source>
        <dbReference type="ARBA" id="ARBA00010873"/>
    </source>
</evidence>
<feature type="domain" description="Large polyvalent protein-associated" evidence="6">
    <location>
        <begin position="311"/>
        <end position="390"/>
    </location>
</feature>
<protein>
    <submittedName>
        <fullName evidence="7">MobA/MobL family protein</fullName>
    </submittedName>
</protein>
<evidence type="ECO:0000256" key="4">
    <source>
        <dbReference type="SAM" id="MobiDB-lite"/>
    </source>
</evidence>
<dbReference type="RefSeq" id="WP_200598729.1">
    <property type="nucleotide sequence ID" value="NZ_JAEPBG010000054.1"/>
</dbReference>
<feature type="compositionally biased region" description="Basic and acidic residues" evidence="4">
    <location>
        <begin position="220"/>
        <end position="244"/>
    </location>
</feature>
<evidence type="ECO:0000313" key="7">
    <source>
        <dbReference type="EMBL" id="MBK4739364.1"/>
    </source>
</evidence>
<dbReference type="NCBIfam" id="NF041496">
    <property type="entry name" value="MobQ"/>
    <property type="match status" value="1"/>
</dbReference>
<feature type="compositionally biased region" description="Basic and acidic residues" evidence="4">
    <location>
        <begin position="429"/>
        <end position="442"/>
    </location>
</feature>
<keyword evidence="3" id="KW-0175">Coiled coil</keyword>
<evidence type="ECO:0000313" key="8">
    <source>
        <dbReference type="Proteomes" id="UP000622890"/>
    </source>
</evidence>
<evidence type="ECO:0000259" key="6">
    <source>
        <dbReference type="Pfam" id="PF18821"/>
    </source>
</evidence>
<sequence length="558" mass="61778">MAIYHLSMKAISRSAGRSATGAAAYRAGCSITDERTGQVHNYRRKGGVESADVVLPDGVPAMSREDLWNGVELHHRRGDALVAREFEVALPAELSEVERKRLAVDFVREVANHYGVAADVCIHKPGRGGDERNHHAHILISACGVTKEGFGKKVVELDPIHCQRHKIANPSELWRARWAELTNERLRQNQIDAKVDHRSLKEQGVEQEPTKHLGPSATGFERRTGEASHKRRTHEGQAKKQRAEKNFYERVEQSLQRAEENATRLAGELAIAKARHAAWAERNTRRHAGTPNRIIRMDETKTQDGRVLHRWAGAGPSAGKVAVIEKGNRLSAAGKYSEPKAAAMAEVAKHRGWKAATITGNDEFKAMALREFLRRGIEVSNPELQQQVQAWRLDQAKVAEARKQAEKAKERSAEAHKAQEAQATMGAEEGAKTKEKAPSAPPIDHREALKAEVMRMTGNSATFEDRADISSFGTVFAMNERYAAQDIGRRTVRIIDRTKIPVTLGTWWVQKDGSIKPERLKDGGRGLISIYGKGVTEQMERVAPHLAPGLGKGQGIGR</sequence>
<dbReference type="InterPro" id="IPR005053">
    <property type="entry name" value="MobA_MobL"/>
</dbReference>